<name>A0AAD7N6L3_9AGAR</name>
<reference evidence="1" key="1">
    <citation type="submission" date="2023-03" db="EMBL/GenBank/DDBJ databases">
        <title>Massive genome expansion in bonnet fungi (Mycena s.s.) driven by repeated elements and novel gene families across ecological guilds.</title>
        <authorList>
            <consortium name="Lawrence Berkeley National Laboratory"/>
            <person name="Harder C.B."/>
            <person name="Miyauchi S."/>
            <person name="Viragh M."/>
            <person name="Kuo A."/>
            <person name="Thoen E."/>
            <person name="Andreopoulos B."/>
            <person name="Lu D."/>
            <person name="Skrede I."/>
            <person name="Drula E."/>
            <person name="Henrissat B."/>
            <person name="Morin E."/>
            <person name="Kohler A."/>
            <person name="Barry K."/>
            <person name="LaButti K."/>
            <person name="Morin E."/>
            <person name="Salamov A."/>
            <person name="Lipzen A."/>
            <person name="Mereny Z."/>
            <person name="Hegedus B."/>
            <person name="Baldrian P."/>
            <person name="Stursova M."/>
            <person name="Weitz H."/>
            <person name="Taylor A."/>
            <person name="Grigoriev I.V."/>
            <person name="Nagy L.G."/>
            <person name="Martin F."/>
            <person name="Kauserud H."/>
        </authorList>
    </citation>
    <scope>NUCLEOTIDE SEQUENCE</scope>
    <source>
        <strain evidence="1">CBHHK182m</strain>
    </source>
</reference>
<organism evidence="1 2">
    <name type="scientific">Mycena metata</name>
    <dbReference type="NCBI Taxonomy" id="1033252"/>
    <lineage>
        <taxon>Eukaryota</taxon>
        <taxon>Fungi</taxon>
        <taxon>Dikarya</taxon>
        <taxon>Basidiomycota</taxon>
        <taxon>Agaricomycotina</taxon>
        <taxon>Agaricomycetes</taxon>
        <taxon>Agaricomycetidae</taxon>
        <taxon>Agaricales</taxon>
        <taxon>Marasmiineae</taxon>
        <taxon>Mycenaceae</taxon>
        <taxon>Mycena</taxon>
    </lineage>
</organism>
<proteinExistence type="predicted"/>
<evidence type="ECO:0000313" key="2">
    <source>
        <dbReference type="Proteomes" id="UP001215598"/>
    </source>
</evidence>
<sequence>MGTILVLQEPLTMHQIIALLADIPEKELDVKHFLQQFHSVLDPGTTAVFENATPQMHKSFRDYITRGHAPTEFRIHTGEAHFATAKRCLEVIVQSGSQPDTNSEYSVSNWHRHLQGAVEGGVTCEDEKVWTLLEEAVVNMRVGDSSSVFCRVATAGWGLLKRDGNKYAMERISSILTKAKEVCTFS</sequence>
<dbReference type="AlphaFoldDB" id="A0AAD7N6L3"/>
<keyword evidence="2" id="KW-1185">Reference proteome</keyword>
<protein>
    <submittedName>
        <fullName evidence="1">Uncharacterized protein</fullName>
    </submittedName>
</protein>
<evidence type="ECO:0000313" key="1">
    <source>
        <dbReference type="EMBL" id="KAJ7748899.1"/>
    </source>
</evidence>
<dbReference type="EMBL" id="JARKIB010000071">
    <property type="protein sequence ID" value="KAJ7748899.1"/>
    <property type="molecule type" value="Genomic_DNA"/>
</dbReference>
<dbReference type="Proteomes" id="UP001215598">
    <property type="component" value="Unassembled WGS sequence"/>
</dbReference>
<gene>
    <name evidence="1" type="ORF">B0H16DRAFT_897171</name>
</gene>
<accession>A0AAD7N6L3</accession>
<comment type="caution">
    <text evidence="1">The sequence shown here is derived from an EMBL/GenBank/DDBJ whole genome shotgun (WGS) entry which is preliminary data.</text>
</comment>